<accession>A0A165R3D9</accession>
<proteinExistence type="predicted"/>
<feature type="compositionally biased region" description="Polar residues" evidence="1">
    <location>
        <begin position="42"/>
        <end position="58"/>
    </location>
</feature>
<organism evidence="2 3">
    <name type="scientific">Daedalea quercina L-15889</name>
    <dbReference type="NCBI Taxonomy" id="1314783"/>
    <lineage>
        <taxon>Eukaryota</taxon>
        <taxon>Fungi</taxon>
        <taxon>Dikarya</taxon>
        <taxon>Basidiomycota</taxon>
        <taxon>Agaricomycotina</taxon>
        <taxon>Agaricomycetes</taxon>
        <taxon>Polyporales</taxon>
        <taxon>Fomitopsis</taxon>
    </lineage>
</organism>
<dbReference type="Proteomes" id="UP000076727">
    <property type="component" value="Unassembled WGS sequence"/>
</dbReference>
<feature type="compositionally biased region" description="Low complexity" evidence="1">
    <location>
        <begin position="1"/>
        <end position="18"/>
    </location>
</feature>
<keyword evidence="3" id="KW-1185">Reference proteome</keyword>
<evidence type="ECO:0000256" key="1">
    <source>
        <dbReference type="SAM" id="MobiDB-lite"/>
    </source>
</evidence>
<dbReference type="AlphaFoldDB" id="A0A165R3D9"/>
<protein>
    <submittedName>
        <fullName evidence="2">Uncharacterized protein</fullName>
    </submittedName>
</protein>
<feature type="compositionally biased region" description="Pro residues" evidence="1">
    <location>
        <begin position="125"/>
        <end position="136"/>
    </location>
</feature>
<feature type="compositionally biased region" description="Low complexity" evidence="1">
    <location>
        <begin position="109"/>
        <end position="124"/>
    </location>
</feature>
<gene>
    <name evidence="2" type="ORF">DAEQUDRAFT_214701</name>
</gene>
<evidence type="ECO:0000313" key="2">
    <source>
        <dbReference type="EMBL" id="KZT70251.1"/>
    </source>
</evidence>
<feature type="region of interest" description="Disordered" evidence="1">
    <location>
        <begin position="1"/>
        <end position="136"/>
    </location>
</feature>
<dbReference type="EMBL" id="KV429052">
    <property type="protein sequence ID" value="KZT70251.1"/>
    <property type="molecule type" value="Genomic_DNA"/>
</dbReference>
<dbReference type="OrthoDB" id="2802448at2759"/>
<sequence>MPSYLGPLSPISPLSRSLVGLPWSTPDGQESDPSPNEPGPSQPRSATASLRPSSSRVSNAAALHGPRAPHRSMHASNENRRPRNTGRTLQVCTTGTLRPLPAPPPCTPVTPITPVTPSRSTYRPLPRPPSQPVPLPRAPVSYVDSSFEHELRVSKDRVLRLVIPDSPEAGIIIVSPLTGSPEPSAPSLNEAACTQTPRVDETGRWATTCQYTEGSSSQYAKPTLPRIDTHANAHTGSGTDSPPSVNPIAFAHPNVLSPIEKYYDNNSAVLGEVNGSRTPPRRPTNELYDIVDVPLREAGNTVPAPASPRGWAHSRVASDLSKKLKRYSCKWIREKKGKRWVEEDYGQVLQKLRRLK</sequence>
<evidence type="ECO:0000313" key="3">
    <source>
        <dbReference type="Proteomes" id="UP000076727"/>
    </source>
</evidence>
<name>A0A165R3D9_9APHY</name>
<reference evidence="2 3" key="1">
    <citation type="journal article" date="2016" name="Mol. Biol. Evol.">
        <title>Comparative Genomics of Early-Diverging Mushroom-Forming Fungi Provides Insights into the Origins of Lignocellulose Decay Capabilities.</title>
        <authorList>
            <person name="Nagy L.G."/>
            <person name="Riley R."/>
            <person name="Tritt A."/>
            <person name="Adam C."/>
            <person name="Daum C."/>
            <person name="Floudas D."/>
            <person name="Sun H."/>
            <person name="Yadav J.S."/>
            <person name="Pangilinan J."/>
            <person name="Larsson K.H."/>
            <person name="Matsuura K."/>
            <person name="Barry K."/>
            <person name="Labutti K."/>
            <person name="Kuo R."/>
            <person name="Ohm R.A."/>
            <person name="Bhattacharya S.S."/>
            <person name="Shirouzu T."/>
            <person name="Yoshinaga Y."/>
            <person name="Martin F.M."/>
            <person name="Grigoriev I.V."/>
            <person name="Hibbett D.S."/>
        </authorList>
    </citation>
    <scope>NUCLEOTIDE SEQUENCE [LARGE SCALE GENOMIC DNA]</scope>
    <source>
        <strain evidence="2 3">L-15889</strain>
    </source>
</reference>